<dbReference type="AlphaFoldDB" id="A0A4V2UND1"/>
<accession>A0A4V2UND1</accession>
<reference evidence="1 2" key="1">
    <citation type="submission" date="2019-03" db="EMBL/GenBank/DDBJ databases">
        <title>Genomic Encyclopedia of Type Strains, Phase IV (KMG-IV): sequencing the most valuable type-strain genomes for metagenomic binning, comparative biology and taxonomic classification.</title>
        <authorList>
            <person name="Goeker M."/>
        </authorList>
    </citation>
    <scope>NUCLEOTIDE SEQUENCE [LARGE SCALE GENOMIC DNA]</scope>
    <source>
        <strain evidence="1 2">DSM 101688</strain>
    </source>
</reference>
<evidence type="ECO:0000313" key="1">
    <source>
        <dbReference type="EMBL" id="TCS61601.1"/>
    </source>
</evidence>
<gene>
    <name evidence="1" type="ORF">EDD55_1077</name>
</gene>
<comment type="caution">
    <text evidence="1">The sequence shown here is derived from an EMBL/GenBank/DDBJ whole genome shotgun (WGS) entry which is preliminary data.</text>
</comment>
<dbReference type="OrthoDB" id="7054049at2"/>
<protein>
    <recommendedName>
        <fullName evidence="3">SacI restriction endonuclease</fullName>
    </recommendedName>
</protein>
<organism evidence="1 2">
    <name type="scientific">Varunaivibrio sulfuroxidans</name>
    <dbReference type="NCBI Taxonomy" id="1773489"/>
    <lineage>
        <taxon>Bacteria</taxon>
        <taxon>Pseudomonadati</taxon>
        <taxon>Pseudomonadota</taxon>
        <taxon>Alphaproteobacteria</taxon>
        <taxon>Rhodospirillales</taxon>
        <taxon>Magnetovibrionaceae</taxon>
        <taxon>Varunaivibrio</taxon>
    </lineage>
</organism>
<sequence>MSTDVRNKKAQEFIERKLEHVASLSEADFSALTDYEQLKTTLQNLIFTKAMGFRGVVATAITGQFIDAQYDPLNRFYDCNPRAIFEQGIFYAYQGRIPCGKSDPLNVAKNTNVLDENWAQGKRPQVAAQAAVDYLRYIQSAPAEERESLVDFFFFKLVEYAATVAAIAVCAPDERGLSNQKFAHKCSTFLLEYPESGTVPQFVVSRLLQKLYDGSCNKIEGGDESVFGTNTTSKKPADIWLELDGNPVNLFEITVKKIDKKRLDDCIEALDSLSLLDRPVQFICRIPEDIQELDGVQNNALNFKGKTINFVDIRQFIYSISSLLTASQIEEILLELRGFIEDIGRPIKTKTGWNEIFKTE</sequence>
<proteinExistence type="predicted"/>
<keyword evidence="2" id="KW-1185">Reference proteome</keyword>
<evidence type="ECO:0008006" key="3">
    <source>
        <dbReference type="Google" id="ProtNLM"/>
    </source>
</evidence>
<dbReference type="EMBL" id="SLZW01000007">
    <property type="protein sequence ID" value="TCS61601.1"/>
    <property type="molecule type" value="Genomic_DNA"/>
</dbReference>
<evidence type="ECO:0000313" key="2">
    <source>
        <dbReference type="Proteomes" id="UP000295304"/>
    </source>
</evidence>
<dbReference type="RefSeq" id="WP_132939321.1">
    <property type="nucleotide sequence ID" value="NZ_CP119676.1"/>
</dbReference>
<dbReference type="Proteomes" id="UP000295304">
    <property type="component" value="Unassembled WGS sequence"/>
</dbReference>
<name>A0A4V2UND1_9PROT</name>